<dbReference type="Proteomes" id="UP000814128">
    <property type="component" value="Unassembled WGS sequence"/>
</dbReference>
<evidence type="ECO:0000313" key="1">
    <source>
        <dbReference type="EMBL" id="KAI0032982.1"/>
    </source>
</evidence>
<name>A0ACB8QMT5_9AGAM</name>
<comment type="caution">
    <text evidence="1">The sequence shown here is derived from an EMBL/GenBank/DDBJ whole genome shotgun (WGS) entry which is preliminary data.</text>
</comment>
<gene>
    <name evidence="1" type="ORF">K488DRAFT_85351</name>
</gene>
<proteinExistence type="predicted"/>
<sequence length="544" mass="59268">MAPDFAVNDYTHVKKKPLSQTRTSAAVHMSDFWSLLCPYSEIKPCVTPPTYADASYDMYACDRPARPLPTIPKSRPSFLHLDDTSPLSPKSSPFLFSPVHYSDLSPARSSSLPPAYSPQVRDSIGEKAVFLEAGNNDAQAVSLQPLPPPPELSLSPHRSERFWLPPAPAVAPPPPPSAPAISIVPPSWPTPGPISAHSRSLSLPTVQVCVESQQLHHVSIFSPLSPASALSVECIAPSSPIAQTGVSPVDHARPSSFLPPPIIPPMVLATQRAKSLASHSSPPRSARHTPSNSLETLRDWTADNVHPIPRNPLLTAATHDILRSRPAARHAHSDSSVSVRIYSESDDDQHVGWRPQVPAHLLPRTPPCINSSSSPQIRNLWQSTATPDAAPRRARTPCMERTAPQPALRRAPSTPFFNSFHNDPPASAPVPVLTFPRHNFQDCDEWSLLNERGRSQGRRDVRDESDSAAPWVGRMSRPAACQQPPQTAPCHVRASARDAARPYTPELPQSAGILLQFTEKPILGSFRVRGRARMLNNRSVSRGS</sequence>
<evidence type="ECO:0000313" key="2">
    <source>
        <dbReference type="Proteomes" id="UP000814128"/>
    </source>
</evidence>
<accession>A0ACB8QMT5</accession>
<reference evidence="1" key="2">
    <citation type="journal article" date="2022" name="New Phytol.">
        <title>Evolutionary transition to the ectomycorrhizal habit in the genomes of a hyperdiverse lineage of mushroom-forming fungi.</title>
        <authorList>
            <person name="Looney B."/>
            <person name="Miyauchi S."/>
            <person name="Morin E."/>
            <person name="Drula E."/>
            <person name="Courty P.E."/>
            <person name="Kohler A."/>
            <person name="Kuo A."/>
            <person name="LaButti K."/>
            <person name="Pangilinan J."/>
            <person name="Lipzen A."/>
            <person name="Riley R."/>
            <person name="Andreopoulos W."/>
            <person name="He G."/>
            <person name="Johnson J."/>
            <person name="Nolan M."/>
            <person name="Tritt A."/>
            <person name="Barry K.W."/>
            <person name="Grigoriev I.V."/>
            <person name="Nagy L.G."/>
            <person name="Hibbett D."/>
            <person name="Henrissat B."/>
            <person name="Matheny P.B."/>
            <person name="Labbe J."/>
            <person name="Martin F.M."/>
        </authorList>
    </citation>
    <scope>NUCLEOTIDE SEQUENCE</scope>
    <source>
        <strain evidence="1">EC-137</strain>
    </source>
</reference>
<organism evidence="1 2">
    <name type="scientific">Vararia minispora EC-137</name>
    <dbReference type="NCBI Taxonomy" id="1314806"/>
    <lineage>
        <taxon>Eukaryota</taxon>
        <taxon>Fungi</taxon>
        <taxon>Dikarya</taxon>
        <taxon>Basidiomycota</taxon>
        <taxon>Agaricomycotina</taxon>
        <taxon>Agaricomycetes</taxon>
        <taxon>Russulales</taxon>
        <taxon>Lachnocladiaceae</taxon>
        <taxon>Vararia</taxon>
    </lineage>
</organism>
<keyword evidence="2" id="KW-1185">Reference proteome</keyword>
<protein>
    <submittedName>
        <fullName evidence="1">Uncharacterized protein</fullName>
    </submittedName>
</protein>
<reference evidence="1" key="1">
    <citation type="submission" date="2021-02" db="EMBL/GenBank/DDBJ databases">
        <authorList>
            <consortium name="DOE Joint Genome Institute"/>
            <person name="Ahrendt S."/>
            <person name="Looney B.P."/>
            <person name="Miyauchi S."/>
            <person name="Morin E."/>
            <person name="Drula E."/>
            <person name="Courty P.E."/>
            <person name="Chicoki N."/>
            <person name="Fauchery L."/>
            <person name="Kohler A."/>
            <person name="Kuo A."/>
            <person name="Labutti K."/>
            <person name="Pangilinan J."/>
            <person name="Lipzen A."/>
            <person name="Riley R."/>
            <person name="Andreopoulos W."/>
            <person name="He G."/>
            <person name="Johnson J."/>
            <person name="Barry K.W."/>
            <person name="Grigoriev I.V."/>
            <person name="Nagy L."/>
            <person name="Hibbett D."/>
            <person name="Henrissat B."/>
            <person name="Matheny P.B."/>
            <person name="Labbe J."/>
            <person name="Martin F."/>
        </authorList>
    </citation>
    <scope>NUCLEOTIDE SEQUENCE</scope>
    <source>
        <strain evidence="1">EC-137</strain>
    </source>
</reference>
<dbReference type="EMBL" id="MU273531">
    <property type="protein sequence ID" value="KAI0032982.1"/>
    <property type="molecule type" value="Genomic_DNA"/>
</dbReference>